<accession>A0A6A5XLS7</accession>
<dbReference type="GeneID" id="54279724"/>
<dbReference type="EMBL" id="ML978071">
    <property type="protein sequence ID" value="KAF2013771.1"/>
    <property type="molecule type" value="Genomic_DNA"/>
</dbReference>
<evidence type="ECO:0000313" key="1">
    <source>
        <dbReference type="EMBL" id="KAF2013771.1"/>
    </source>
</evidence>
<sequence>MALDEWAPPLPVLRPSTTTATTPFHCLPTPFHSQPGAWKPRNLFGSDVQIAQVPTYWYKSGGEREDWRAGQDARTELRTERMTVCVRVEMCMQVGAWAKRGHGMENVFHSAIISYLVSYHAIHYYLLHAYLLTNSYRTGRYRGGRSL</sequence>
<keyword evidence="2" id="KW-1185">Reference proteome</keyword>
<dbReference type="Proteomes" id="UP000799778">
    <property type="component" value="Unassembled WGS sequence"/>
</dbReference>
<dbReference type="AlphaFoldDB" id="A0A6A5XLS7"/>
<evidence type="ECO:0000313" key="2">
    <source>
        <dbReference type="Proteomes" id="UP000799778"/>
    </source>
</evidence>
<gene>
    <name evidence="1" type="ORF">BU24DRAFT_246520</name>
</gene>
<dbReference type="RefSeq" id="XP_033382110.1">
    <property type="nucleotide sequence ID" value="XM_033522327.1"/>
</dbReference>
<reference evidence="1" key="1">
    <citation type="journal article" date="2020" name="Stud. Mycol.">
        <title>101 Dothideomycetes genomes: a test case for predicting lifestyles and emergence of pathogens.</title>
        <authorList>
            <person name="Haridas S."/>
            <person name="Albert R."/>
            <person name="Binder M."/>
            <person name="Bloem J."/>
            <person name="Labutti K."/>
            <person name="Salamov A."/>
            <person name="Andreopoulos B."/>
            <person name="Baker S."/>
            <person name="Barry K."/>
            <person name="Bills G."/>
            <person name="Bluhm B."/>
            <person name="Cannon C."/>
            <person name="Castanera R."/>
            <person name="Culley D."/>
            <person name="Daum C."/>
            <person name="Ezra D."/>
            <person name="Gonzalez J."/>
            <person name="Henrissat B."/>
            <person name="Kuo A."/>
            <person name="Liang C."/>
            <person name="Lipzen A."/>
            <person name="Lutzoni F."/>
            <person name="Magnuson J."/>
            <person name="Mondo S."/>
            <person name="Nolan M."/>
            <person name="Ohm R."/>
            <person name="Pangilinan J."/>
            <person name="Park H.-J."/>
            <person name="Ramirez L."/>
            <person name="Alfaro M."/>
            <person name="Sun H."/>
            <person name="Tritt A."/>
            <person name="Yoshinaga Y."/>
            <person name="Zwiers L.-H."/>
            <person name="Turgeon B."/>
            <person name="Goodwin S."/>
            <person name="Spatafora J."/>
            <person name="Crous P."/>
            <person name="Grigoriev I."/>
        </authorList>
    </citation>
    <scope>NUCLEOTIDE SEQUENCE</scope>
    <source>
        <strain evidence="1">CBS 175.79</strain>
    </source>
</reference>
<protein>
    <submittedName>
        <fullName evidence="1">Uncharacterized protein</fullName>
    </submittedName>
</protein>
<name>A0A6A5XLS7_9PLEO</name>
<organism evidence="1 2">
    <name type="scientific">Aaosphaeria arxii CBS 175.79</name>
    <dbReference type="NCBI Taxonomy" id="1450172"/>
    <lineage>
        <taxon>Eukaryota</taxon>
        <taxon>Fungi</taxon>
        <taxon>Dikarya</taxon>
        <taxon>Ascomycota</taxon>
        <taxon>Pezizomycotina</taxon>
        <taxon>Dothideomycetes</taxon>
        <taxon>Pleosporomycetidae</taxon>
        <taxon>Pleosporales</taxon>
        <taxon>Pleosporales incertae sedis</taxon>
        <taxon>Aaosphaeria</taxon>
    </lineage>
</organism>
<proteinExistence type="predicted"/>